<dbReference type="Pfam" id="PF21346">
    <property type="entry name" value="PcRGLX_3rd"/>
    <property type="match status" value="1"/>
</dbReference>
<dbReference type="Pfam" id="PF21345">
    <property type="entry name" value="PcRGLX_2nd"/>
    <property type="match status" value="1"/>
</dbReference>
<comment type="caution">
    <text evidence="5">The sequence shown here is derived from an EMBL/GenBank/DDBJ whole genome shotgun (WGS) entry which is preliminary data.</text>
</comment>
<sequence length="912" mass="101897">MTQGISRRRFIAASALASAALGGAAKSSSAATPARPLEHGFPEGAWCHWLDQRAPDIGVGVTWGMPWPRSKHSPKTTFSLRDRDGQRLPMQTWPLAFWPDGSLKWTAHALAPNVTSASSAFEVVPGEKSPAPAVAIKLKQDATAIDIDTGTIVCRVLRQGPVCIESIRRGDKELLRAGRLVVLRQDAPAEREDGVINQETFECEIEQAIVEHEGPLRAVVKITGRHAHANGRRWLPFTLRLYFYAGGHDVRVLHTFVFDGNESRDFIRGIGVRFEAPLTDPLHDRHVRFVGEGDGLFAEAVRGLTGLRRNPGAEARAAQIDGRAVTSIAANVEKGLDLIPAFGDWTLLQAGADSFQIRKRTAAGHAWLDSARGRRASGLGYIGGPGGGVAFGIQNFWQSHPAQIDIRDARTDRAAVTLWLWAPDARPMDLRFYHDGLGQDTHEKQLQGLNITYEDYEPGFGTPMGVARTSEMRLWLLESTPGRERLVQLAEAVRAPAVMAAVPQTIHRAGVFGGTFALPDRSTRQRARLEQQLDWLFEFYEQQRDQHGWYGFWNYGDVMHTYDPDRHTWRYDVGGYAWDNSELSTDIWLWLYFLRTGRADVYRFAEAMTRHTGEVDVHHLGRFAPLGSRHNVMHWGCSAKQLRISTALNRRYYYFLTADERVGDLLREQLEAARTLRAIVPERKLPKMQGRRKETPDGEHARLGFGTDWGSIAGAWLTEWERTRSRPMRDRLLASMRTIGAQPRGFFTGGGRMNLQTGAFEIATDRAINVSHLSAAFGLPEVCAELIQLLDVPKFKQAWLQYCILYNAPAEQQRAELGEPLGELNLQQGHSRLTAYAASILRDDELARRAWKEFFEGRAGFAPDQRFESQRISGPAVLNPVDEAAWVSTNEAAQWSLAVIQCLAFAPQGLQG</sequence>
<dbReference type="InterPro" id="IPR045793">
    <property type="entry name" value="PcRGLX/YetA-like"/>
</dbReference>
<dbReference type="PROSITE" id="PS51318">
    <property type="entry name" value="TAT"/>
    <property type="match status" value="1"/>
</dbReference>
<dbReference type="PANTHER" id="PTHR40081:SF1">
    <property type="entry name" value="TAT PATHWAY SIGNAL SEQUENCE DOMAIN PROTEIN"/>
    <property type="match status" value="1"/>
</dbReference>
<dbReference type="InterPro" id="IPR006311">
    <property type="entry name" value="TAT_signal"/>
</dbReference>
<feature type="chain" id="PRO_5045794666" description="Tat pathway signal sequence domain protein" evidence="1">
    <location>
        <begin position="31"/>
        <end position="912"/>
    </location>
</feature>
<dbReference type="PANTHER" id="PTHR40081">
    <property type="entry name" value="CONCANAVALIN A-LIKE LECTIN/GLUCANASE"/>
    <property type="match status" value="1"/>
</dbReference>
<reference evidence="5 6" key="1">
    <citation type="journal article" date="2021" name="Int. J. Syst. Evol. Microbiol.">
        <title>Steroidobacter gossypii sp. nov., isolated from soil of cotton cropping field.</title>
        <authorList>
            <person name="Huang R."/>
            <person name="Yang S."/>
            <person name="Zhen C."/>
            <person name="Liu W."/>
        </authorList>
    </citation>
    <scope>NUCLEOTIDE SEQUENCE [LARGE SCALE GENOMIC DNA]</scope>
    <source>
        <strain evidence="5 6">S1-65</strain>
    </source>
</reference>
<proteinExistence type="predicted"/>
<feature type="domain" description="PcRGLX/YetA-like C-terminal alpha/alpha toroid" evidence="4">
    <location>
        <begin position="496"/>
        <end position="908"/>
    </location>
</feature>
<evidence type="ECO:0000259" key="3">
    <source>
        <dbReference type="Pfam" id="PF21345"/>
    </source>
</evidence>
<organism evidence="5 6">
    <name type="scientific">Steroidobacter gossypii</name>
    <dbReference type="NCBI Taxonomy" id="2805490"/>
    <lineage>
        <taxon>Bacteria</taxon>
        <taxon>Pseudomonadati</taxon>
        <taxon>Pseudomonadota</taxon>
        <taxon>Gammaproteobacteria</taxon>
        <taxon>Steroidobacterales</taxon>
        <taxon>Steroidobacteraceae</taxon>
        <taxon>Steroidobacter</taxon>
    </lineage>
</organism>
<dbReference type="InterPro" id="IPR048330">
    <property type="entry name" value="PcRGLX/YetA_2nd"/>
</dbReference>
<feature type="domain" description="PcRGLX/YetA-like N-terminal RIFT barrel" evidence="2">
    <location>
        <begin position="47"/>
        <end position="118"/>
    </location>
</feature>
<evidence type="ECO:0000259" key="4">
    <source>
        <dbReference type="Pfam" id="PF21346"/>
    </source>
</evidence>
<evidence type="ECO:0000256" key="1">
    <source>
        <dbReference type="SAM" id="SignalP"/>
    </source>
</evidence>
<dbReference type="RefSeq" id="WP_203167702.1">
    <property type="nucleotide sequence ID" value="NZ_JAEVLS010000002.1"/>
</dbReference>
<feature type="domain" description="PcRGLX/YetA-like central beta-sandwich" evidence="3">
    <location>
        <begin position="137"/>
        <end position="490"/>
    </location>
</feature>
<feature type="signal peptide" evidence="1">
    <location>
        <begin position="1"/>
        <end position="30"/>
    </location>
</feature>
<dbReference type="InterPro" id="IPR048329">
    <property type="entry name" value="PcRGLX_1st"/>
</dbReference>
<evidence type="ECO:0008006" key="7">
    <source>
        <dbReference type="Google" id="ProtNLM"/>
    </source>
</evidence>
<keyword evidence="1" id="KW-0732">Signal</keyword>
<dbReference type="Proteomes" id="UP000661077">
    <property type="component" value="Unassembled WGS sequence"/>
</dbReference>
<keyword evidence="6" id="KW-1185">Reference proteome</keyword>
<name>A0ABS1WXK7_9GAMM</name>
<gene>
    <name evidence="5" type="ORF">JM946_12975</name>
</gene>
<accession>A0ABS1WXK7</accession>
<evidence type="ECO:0000313" key="6">
    <source>
        <dbReference type="Proteomes" id="UP000661077"/>
    </source>
</evidence>
<dbReference type="Pfam" id="PF19501">
    <property type="entry name" value="PcRGLX_1st"/>
    <property type="match status" value="1"/>
</dbReference>
<evidence type="ECO:0000259" key="2">
    <source>
        <dbReference type="Pfam" id="PF19501"/>
    </source>
</evidence>
<dbReference type="InterPro" id="IPR048331">
    <property type="entry name" value="PcRGLX/YetA_3rd"/>
</dbReference>
<protein>
    <recommendedName>
        <fullName evidence="7">Tat pathway signal sequence domain protein</fullName>
    </recommendedName>
</protein>
<dbReference type="EMBL" id="JAEVLS010000002">
    <property type="protein sequence ID" value="MBM0105672.1"/>
    <property type="molecule type" value="Genomic_DNA"/>
</dbReference>
<evidence type="ECO:0000313" key="5">
    <source>
        <dbReference type="EMBL" id="MBM0105672.1"/>
    </source>
</evidence>